<name>A0A835PR94_VANPL</name>
<accession>A0A835PR94</accession>
<organism evidence="2 3">
    <name type="scientific">Vanilla planifolia</name>
    <name type="common">Vanilla</name>
    <dbReference type="NCBI Taxonomy" id="51239"/>
    <lineage>
        <taxon>Eukaryota</taxon>
        <taxon>Viridiplantae</taxon>
        <taxon>Streptophyta</taxon>
        <taxon>Embryophyta</taxon>
        <taxon>Tracheophyta</taxon>
        <taxon>Spermatophyta</taxon>
        <taxon>Magnoliopsida</taxon>
        <taxon>Liliopsida</taxon>
        <taxon>Asparagales</taxon>
        <taxon>Orchidaceae</taxon>
        <taxon>Vanilloideae</taxon>
        <taxon>Vanilleae</taxon>
        <taxon>Vanilla</taxon>
    </lineage>
</organism>
<dbReference type="OrthoDB" id="764992at2759"/>
<comment type="caution">
    <text evidence="2">The sequence shown here is derived from an EMBL/GenBank/DDBJ whole genome shotgun (WGS) entry which is preliminary data.</text>
</comment>
<dbReference type="EMBL" id="JADCNL010000012">
    <property type="protein sequence ID" value="KAG0458164.1"/>
    <property type="molecule type" value="Genomic_DNA"/>
</dbReference>
<evidence type="ECO:0000313" key="2">
    <source>
        <dbReference type="EMBL" id="KAG0458164.1"/>
    </source>
</evidence>
<gene>
    <name evidence="2" type="ORF">HPP92_023321</name>
</gene>
<proteinExistence type="predicted"/>
<evidence type="ECO:0000256" key="1">
    <source>
        <dbReference type="SAM" id="MobiDB-lite"/>
    </source>
</evidence>
<feature type="compositionally biased region" description="Low complexity" evidence="1">
    <location>
        <begin position="121"/>
        <end position="130"/>
    </location>
</feature>
<protein>
    <submittedName>
        <fullName evidence="2">Uncharacterized protein</fullName>
    </submittedName>
</protein>
<feature type="region of interest" description="Disordered" evidence="1">
    <location>
        <begin position="111"/>
        <end position="187"/>
    </location>
</feature>
<reference evidence="2 3" key="1">
    <citation type="journal article" date="2020" name="Nat. Food">
        <title>A phased Vanilla planifolia genome enables genetic improvement of flavour and production.</title>
        <authorList>
            <person name="Hasing T."/>
            <person name="Tang H."/>
            <person name="Brym M."/>
            <person name="Khazi F."/>
            <person name="Huang T."/>
            <person name="Chambers A.H."/>
        </authorList>
    </citation>
    <scope>NUCLEOTIDE SEQUENCE [LARGE SCALE GENOMIC DNA]</scope>
    <source>
        <tissue evidence="2">Leaf</tissue>
    </source>
</reference>
<dbReference type="Proteomes" id="UP000636800">
    <property type="component" value="Chromosome 12"/>
</dbReference>
<keyword evidence="3" id="KW-1185">Reference proteome</keyword>
<evidence type="ECO:0000313" key="3">
    <source>
        <dbReference type="Proteomes" id="UP000636800"/>
    </source>
</evidence>
<sequence>MSEEKGKLFQRDCLFDPYSSYFFDSGGNSNCSEMLGIEAAASAAPPPFVGFSDYMHSSDVVDYGGILAKDFDVKCCSSVPSDLGLVGDRKKGLKPELRIKAEKRIRSGCLVGGTTPATANSSVSSSSMEGAGEEESAKYCKDVKEELREEVEEAKRDDAQHGGEGGEAKQDDDDKHKKLRNKAKEER</sequence>
<dbReference type="AlphaFoldDB" id="A0A835PR94"/>
<feature type="compositionally biased region" description="Basic and acidic residues" evidence="1">
    <location>
        <begin position="135"/>
        <end position="187"/>
    </location>
</feature>